<dbReference type="PANTHER" id="PTHR19446">
    <property type="entry name" value="REVERSE TRANSCRIPTASES"/>
    <property type="match status" value="1"/>
</dbReference>
<dbReference type="Pfam" id="PF00078">
    <property type="entry name" value="RVT_1"/>
    <property type="match status" value="1"/>
</dbReference>
<dbReference type="Proteomes" id="UP000248079">
    <property type="component" value="Unassembled WGS sequence"/>
</dbReference>
<feature type="non-terminal residue" evidence="2">
    <location>
        <position position="128"/>
    </location>
</feature>
<evidence type="ECO:0000313" key="2">
    <source>
        <dbReference type="EMBL" id="PXX90028.1"/>
    </source>
</evidence>
<dbReference type="InterPro" id="IPR043502">
    <property type="entry name" value="DNA/RNA_pol_sf"/>
</dbReference>
<proteinExistence type="predicted"/>
<sequence>RGISLTNIVSKILASIILRRLIKVREEQIRENQAGFRPGRGCIDQIFTLRQVLEHRHTFRRPTMVVFFDLKAAFDSVDREVLWQCLSLKGVPKKYINLVKALYSNTTGRVRAYGELSSELITSSGVRQ</sequence>
<dbReference type="OrthoDB" id="9780724at2"/>
<protein>
    <recommendedName>
        <fullName evidence="1">Reverse transcriptase domain-containing protein</fullName>
    </recommendedName>
</protein>
<dbReference type="InterPro" id="IPR000477">
    <property type="entry name" value="RT_dom"/>
</dbReference>
<feature type="non-terminal residue" evidence="2">
    <location>
        <position position="1"/>
    </location>
</feature>
<gene>
    <name evidence="2" type="ORF">DF185_23385</name>
</gene>
<dbReference type="CDD" id="cd01650">
    <property type="entry name" value="RT_nLTR_like"/>
    <property type="match status" value="1"/>
</dbReference>
<name>A0A2V3ZIC2_9BACT</name>
<keyword evidence="3" id="KW-1185">Reference proteome</keyword>
<feature type="domain" description="Reverse transcriptase" evidence="1">
    <location>
        <begin position="1"/>
        <end position="128"/>
    </location>
</feature>
<evidence type="ECO:0000259" key="1">
    <source>
        <dbReference type="Pfam" id="PF00078"/>
    </source>
</evidence>
<organism evidence="2 3">
    <name type="scientific">Marinifilum breve</name>
    <dbReference type="NCBI Taxonomy" id="2184082"/>
    <lineage>
        <taxon>Bacteria</taxon>
        <taxon>Pseudomonadati</taxon>
        <taxon>Bacteroidota</taxon>
        <taxon>Bacteroidia</taxon>
        <taxon>Marinilabiliales</taxon>
        <taxon>Marinifilaceae</taxon>
    </lineage>
</organism>
<reference evidence="2 3" key="1">
    <citation type="submission" date="2018-05" db="EMBL/GenBank/DDBJ databases">
        <title>Marinifilum breve JC075T sp. nov., a marine bacterium isolated from Yongle Blue Hole in the South China Sea.</title>
        <authorList>
            <person name="Fu T."/>
        </authorList>
    </citation>
    <scope>NUCLEOTIDE SEQUENCE [LARGE SCALE GENOMIC DNA]</scope>
    <source>
        <strain evidence="2 3">JC075</strain>
    </source>
</reference>
<comment type="caution">
    <text evidence="2">The sequence shown here is derived from an EMBL/GenBank/DDBJ whole genome shotgun (WGS) entry which is preliminary data.</text>
</comment>
<evidence type="ECO:0000313" key="3">
    <source>
        <dbReference type="Proteomes" id="UP000248079"/>
    </source>
</evidence>
<accession>A0A2V3ZIC2</accession>
<dbReference type="AlphaFoldDB" id="A0A2V3ZIC2"/>
<dbReference type="EMBL" id="QFLI01000180">
    <property type="protein sequence ID" value="PXX90028.1"/>
    <property type="molecule type" value="Genomic_DNA"/>
</dbReference>
<dbReference type="SUPFAM" id="SSF56672">
    <property type="entry name" value="DNA/RNA polymerases"/>
    <property type="match status" value="1"/>
</dbReference>